<feature type="domain" description="Reverse transcriptase Ty1/copia-type" evidence="3">
    <location>
        <begin position="90"/>
        <end position="249"/>
    </location>
</feature>
<accession>A0A6L2JUD4</accession>
<dbReference type="Pfam" id="PF07727">
    <property type="entry name" value="RVT_2"/>
    <property type="match status" value="1"/>
</dbReference>
<feature type="coiled-coil region" evidence="1">
    <location>
        <begin position="524"/>
        <end position="576"/>
    </location>
</feature>
<name>A0A6L2JUD4_TANCI</name>
<dbReference type="SUPFAM" id="SSF56672">
    <property type="entry name" value="DNA/RNA polymerases"/>
    <property type="match status" value="1"/>
</dbReference>
<feature type="region of interest" description="Disordered" evidence="2">
    <location>
        <begin position="466"/>
        <end position="520"/>
    </location>
</feature>
<comment type="caution">
    <text evidence="4">The sequence shown here is derived from an EMBL/GenBank/DDBJ whole genome shotgun (WGS) entry which is preliminary data.</text>
</comment>
<evidence type="ECO:0000256" key="2">
    <source>
        <dbReference type="SAM" id="MobiDB-lite"/>
    </source>
</evidence>
<dbReference type="CDD" id="cd09272">
    <property type="entry name" value="RNase_HI_RT_Ty1"/>
    <property type="match status" value="1"/>
</dbReference>
<evidence type="ECO:0000256" key="1">
    <source>
        <dbReference type="SAM" id="Coils"/>
    </source>
</evidence>
<evidence type="ECO:0000313" key="4">
    <source>
        <dbReference type="EMBL" id="GEU40157.1"/>
    </source>
</evidence>
<gene>
    <name evidence="4" type="ORF">Tci_012135</name>
</gene>
<dbReference type="AlphaFoldDB" id="A0A6L2JUD4"/>
<proteinExistence type="predicted"/>
<feature type="compositionally biased region" description="Basic residues" evidence="2">
    <location>
        <begin position="479"/>
        <end position="488"/>
    </location>
</feature>
<evidence type="ECO:0000259" key="3">
    <source>
        <dbReference type="Pfam" id="PF07727"/>
    </source>
</evidence>
<sequence>MNKNSEAHALVSYIQKQQRNNHKDFQHFLFTCFLSQIEPKRISQALKDESWVDAMQEELNKKDERGVVVRNKAQLVAQGHRQEEGIDYDESAFMYGTIDEEVYVSQPPGFIDPKFPNKVYKVVKALYGLHQAPRVWYATLSTLLEKSGYRKGAIDNNLFIKQDKKDIMLVQVYMDDIIFGSTKKSWCDEFEELIKNRFQISSMGELTFFLRLQVKQKKDGIFISQDKYVAEILKKFNFISVKTVSTPIETQKPLVKDEEAADVTSKTSHLQAVKRIFRYLKGQPKLGLYYPKASSFDSDSDYAGANLDRKSTTKISVMDRNQLLDYGFNFMNTKIYIDNESTICIVKNLVFHSKTKHIKIRHHFIRDTYEKKLIQFTMPNTHQELASLEANGFCKELASLKQTTLGKDILNPLMAGRLQKTTLPTSLVKNIEVGVPFFMFPRVVTTLFDSVLVLAAEEVGLIQDDVQSVPNPTEPSTSKPRKKHKSKKQQSQAPKVPSPEPSPEHRLPLPSNDPLPGGKDSMILKELMDLCTHLSNKVLELESEVIDIKSTYKERIEKLERRVDKLEEENRILKKLHSVHSKVDTAAPIAKPYRMDLEHQEKVHSMQDVDDEEPAEVEEVLEVVKAAKLMTKVVTTAGETTTAKATEVSVPRRRRGILIEEPKPLKGKAHIEQDEAFAKQLEAELDANINWNAVIEQVKRSKRLNDAVMMYQALKRKPLTEAQARKNMIIYLKNIVGFKMNYFKGMTYIPEKEFEVEAHKREGKSLEKEIKKKLKMDEEAEELKSHLEDLESLWKLIKERFEKTKPKNYSDDYLLKTLKIMFEQSNVEASRYPLTHFTLEQMMSNVRLEVEEESEMSLELLRLVKRQLNEGLMRSDELYKFIDGALTRFQTSLDDITKNIQMEYPPLRR</sequence>
<reference evidence="4" key="1">
    <citation type="journal article" date="2019" name="Sci. Rep.">
        <title>Draft genome of Tanacetum cinerariifolium, the natural source of mosquito coil.</title>
        <authorList>
            <person name="Yamashiro T."/>
            <person name="Shiraishi A."/>
            <person name="Satake H."/>
            <person name="Nakayama K."/>
        </authorList>
    </citation>
    <scope>NUCLEOTIDE SEQUENCE</scope>
</reference>
<organism evidence="4">
    <name type="scientific">Tanacetum cinerariifolium</name>
    <name type="common">Dalmatian daisy</name>
    <name type="synonym">Chrysanthemum cinerariifolium</name>
    <dbReference type="NCBI Taxonomy" id="118510"/>
    <lineage>
        <taxon>Eukaryota</taxon>
        <taxon>Viridiplantae</taxon>
        <taxon>Streptophyta</taxon>
        <taxon>Embryophyta</taxon>
        <taxon>Tracheophyta</taxon>
        <taxon>Spermatophyta</taxon>
        <taxon>Magnoliopsida</taxon>
        <taxon>eudicotyledons</taxon>
        <taxon>Gunneridae</taxon>
        <taxon>Pentapetalae</taxon>
        <taxon>asterids</taxon>
        <taxon>campanulids</taxon>
        <taxon>Asterales</taxon>
        <taxon>Asteraceae</taxon>
        <taxon>Asteroideae</taxon>
        <taxon>Anthemideae</taxon>
        <taxon>Anthemidinae</taxon>
        <taxon>Tanacetum</taxon>
    </lineage>
</organism>
<dbReference type="PANTHER" id="PTHR11439:SF495">
    <property type="entry name" value="REVERSE TRANSCRIPTASE, RNA-DEPENDENT DNA POLYMERASE-RELATED"/>
    <property type="match status" value="1"/>
</dbReference>
<feature type="coiled-coil region" evidence="1">
    <location>
        <begin position="756"/>
        <end position="793"/>
    </location>
</feature>
<dbReference type="EMBL" id="BKCJ010001267">
    <property type="protein sequence ID" value="GEU40157.1"/>
    <property type="molecule type" value="Genomic_DNA"/>
</dbReference>
<dbReference type="PANTHER" id="PTHR11439">
    <property type="entry name" value="GAG-POL-RELATED RETROTRANSPOSON"/>
    <property type="match status" value="1"/>
</dbReference>
<keyword evidence="1" id="KW-0175">Coiled coil</keyword>
<dbReference type="InterPro" id="IPR013103">
    <property type="entry name" value="RVT_2"/>
</dbReference>
<protein>
    <submittedName>
        <fullName evidence="4">Copia protein</fullName>
    </submittedName>
</protein>
<dbReference type="InterPro" id="IPR043502">
    <property type="entry name" value="DNA/RNA_pol_sf"/>
</dbReference>